<accession>A0A7Z0AAP2</accession>
<evidence type="ECO:0000313" key="5">
    <source>
        <dbReference type="Proteomes" id="UP000539111"/>
    </source>
</evidence>
<dbReference type="InterPro" id="IPR000683">
    <property type="entry name" value="Gfo/Idh/MocA-like_OxRdtase_N"/>
</dbReference>
<dbReference type="EMBL" id="JACBZP010000001">
    <property type="protein sequence ID" value="NYI66721.1"/>
    <property type="molecule type" value="Genomic_DNA"/>
</dbReference>
<dbReference type="PANTHER" id="PTHR43249">
    <property type="entry name" value="UDP-N-ACETYL-2-AMINO-2-DEOXY-D-GLUCURONATE OXIDASE"/>
    <property type="match status" value="1"/>
</dbReference>
<dbReference type="AlphaFoldDB" id="A0A7Z0AAP2"/>
<proteinExistence type="predicted"/>
<dbReference type="SUPFAM" id="SSF51735">
    <property type="entry name" value="NAD(P)-binding Rossmann-fold domains"/>
    <property type="match status" value="1"/>
</dbReference>
<keyword evidence="1" id="KW-0520">NAD</keyword>
<sequence>MTYRAAIVGTGGIAASHIAALRGRSDVTAAAAIDVADDRVHEFARNWEIPRTFTSLTDALASEDIDVIHLCTPPATHLPLAREALAGGVHVLLEKPPALSLAEHHELISAVDSSTATASVIFQHRFGSGATALRQLASTGKLGKPTVTTCDTQWYRDDAYYAVPWHGTWAAEGGGPTMGHGIHQFDLMLSVLGRWEQVSSMTARRTRPVETEDISAAVVRFASGALATVVNSVVSPRQESRLRFDFEFATIELVHLYGYDDSAWTFTPAPGHEELAETWGDLLTGRPSGHAAQFDDYYRALAAGRVPEVSARNALHTLEFAAAIYASAAQNRAVSCTELTSSSAVWRSMNPGRTARAAASA</sequence>
<evidence type="ECO:0000259" key="2">
    <source>
        <dbReference type="Pfam" id="PF01408"/>
    </source>
</evidence>
<dbReference type="Pfam" id="PF22725">
    <property type="entry name" value="GFO_IDH_MocA_C3"/>
    <property type="match status" value="1"/>
</dbReference>
<protein>
    <submittedName>
        <fullName evidence="4">Putative dehydrogenase</fullName>
    </submittedName>
</protein>
<dbReference type="Pfam" id="PF01408">
    <property type="entry name" value="GFO_IDH_MocA"/>
    <property type="match status" value="1"/>
</dbReference>
<gene>
    <name evidence="4" type="ORF">BJY26_001027</name>
</gene>
<dbReference type="PANTHER" id="PTHR43249:SF1">
    <property type="entry name" value="D-GLUCOSIDE 3-DEHYDROGENASE"/>
    <property type="match status" value="1"/>
</dbReference>
<evidence type="ECO:0000259" key="3">
    <source>
        <dbReference type="Pfam" id="PF22725"/>
    </source>
</evidence>
<feature type="domain" description="GFO/IDH/MocA-like oxidoreductase" evidence="3">
    <location>
        <begin position="132"/>
        <end position="246"/>
    </location>
</feature>
<keyword evidence="5" id="KW-1185">Reference proteome</keyword>
<organism evidence="4 5">
    <name type="scientific">Spelaeicoccus albus</name>
    <dbReference type="NCBI Taxonomy" id="1280376"/>
    <lineage>
        <taxon>Bacteria</taxon>
        <taxon>Bacillati</taxon>
        <taxon>Actinomycetota</taxon>
        <taxon>Actinomycetes</taxon>
        <taxon>Micrococcales</taxon>
        <taxon>Brevibacteriaceae</taxon>
        <taxon>Spelaeicoccus</taxon>
    </lineage>
</organism>
<dbReference type="Proteomes" id="UP000539111">
    <property type="component" value="Unassembled WGS sequence"/>
</dbReference>
<name>A0A7Z0AAP2_9MICO</name>
<comment type="caution">
    <text evidence="4">The sequence shown here is derived from an EMBL/GenBank/DDBJ whole genome shotgun (WGS) entry which is preliminary data.</text>
</comment>
<dbReference type="GO" id="GO:0000166">
    <property type="term" value="F:nucleotide binding"/>
    <property type="evidence" value="ECO:0007669"/>
    <property type="project" value="InterPro"/>
</dbReference>
<dbReference type="Gene3D" id="3.30.360.10">
    <property type="entry name" value="Dihydrodipicolinate Reductase, domain 2"/>
    <property type="match status" value="1"/>
</dbReference>
<evidence type="ECO:0000313" key="4">
    <source>
        <dbReference type="EMBL" id="NYI66721.1"/>
    </source>
</evidence>
<dbReference type="SUPFAM" id="SSF55347">
    <property type="entry name" value="Glyceraldehyde-3-phosphate dehydrogenase-like, C-terminal domain"/>
    <property type="match status" value="1"/>
</dbReference>
<dbReference type="RefSeq" id="WP_179426251.1">
    <property type="nucleotide sequence ID" value="NZ_JACBZP010000001.1"/>
</dbReference>
<dbReference type="Gene3D" id="3.40.50.720">
    <property type="entry name" value="NAD(P)-binding Rossmann-like Domain"/>
    <property type="match status" value="1"/>
</dbReference>
<evidence type="ECO:0000256" key="1">
    <source>
        <dbReference type="ARBA" id="ARBA00023027"/>
    </source>
</evidence>
<reference evidence="4 5" key="1">
    <citation type="submission" date="2020-07" db="EMBL/GenBank/DDBJ databases">
        <title>Sequencing the genomes of 1000 actinobacteria strains.</title>
        <authorList>
            <person name="Klenk H.-P."/>
        </authorList>
    </citation>
    <scope>NUCLEOTIDE SEQUENCE [LARGE SCALE GENOMIC DNA]</scope>
    <source>
        <strain evidence="4 5">DSM 26341</strain>
    </source>
</reference>
<feature type="domain" description="Gfo/Idh/MocA-like oxidoreductase N-terminal" evidence="2">
    <location>
        <begin position="4"/>
        <end position="120"/>
    </location>
</feature>
<dbReference type="InterPro" id="IPR036291">
    <property type="entry name" value="NAD(P)-bd_dom_sf"/>
</dbReference>
<dbReference type="InterPro" id="IPR052515">
    <property type="entry name" value="Gfo/Idh/MocA_Oxidoreductase"/>
</dbReference>
<dbReference type="InterPro" id="IPR055170">
    <property type="entry name" value="GFO_IDH_MocA-like_dom"/>
</dbReference>